<keyword evidence="2" id="KW-0808">Transferase</keyword>
<dbReference type="EMBL" id="QMHM01000093">
    <property type="protein sequence ID" value="RAV75574.1"/>
    <property type="molecule type" value="Genomic_DNA"/>
</dbReference>
<evidence type="ECO:0000313" key="3">
    <source>
        <dbReference type="Proteomes" id="UP000251923"/>
    </source>
</evidence>
<dbReference type="InterPro" id="IPR029063">
    <property type="entry name" value="SAM-dependent_MTases_sf"/>
</dbReference>
<dbReference type="InterPro" id="IPR013216">
    <property type="entry name" value="Methyltransf_11"/>
</dbReference>
<dbReference type="Gene3D" id="3.40.50.150">
    <property type="entry name" value="Vaccinia Virus protein VP39"/>
    <property type="match status" value="1"/>
</dbReference>
<protein>
    <submittedName>
        <fullName evidence="2">Methyltransferase type 11</fullName>
    </submittedName>
</protein>
<name>A0A329NU69_9LACT</name>
<dbReference type="SUPFAM" id="SSF53335">
    <property type="entry name" value="S-adenosyl-L-methionine-dependent methyltransferases"/>
    <property type="match status" value="1"/>
</dbReference>
<accession>A0A329NU69</accession>
<dbReference type="CDD" id="cd02440">
    <property type="entry name" value="AdoMet_MTases"/>
    <property type="match status" value="1"/>
</dbReference>
<sequence>MAQFHFVEDYEALVSQLLRDHPLDEAMSLAVGGDYERVGAIESAILAYAGLKDGDIVFDLGCGSGRLANALGQRHRIDYYGTDVVQALLDYAAKKSPANYRFRLNRELSIPMLPHSVDIACAFSVFTHLLQAESYVYLREMRRALKPGGRVVFSFLEFAAPEHWSAFKDTLANQHKGVNSHLNMFME</sequence>
<dbReference type="PANTHER" id="PTHR43861:SF1">
    <property type="entry name" value="TRANS-ACONITATE 2-METHYLTRANSFERASE"/>
    <property type="match status" value="1"/>
</dbReference>
<comment type="caution">
    <text evidence="2">The sequence shown here is derived from an EMBL/GenBank/DDBJ whole genome shotgun (WGS) entry which is preliminary data.</text>
</comment>
<keyword evidence="2" id="KW-0489">Methyltransferase</keyword>
<evidence type="ECO:0000313" key="2">
    <source>
        <dbReference type="EMBL" id="RAV75574.1"/>
    </source>
</evidence>
<dbReference type="GO" id="GO:0008757">
    <property type="term" value="F:S-adenosylmethionine-dependent methyltransferase activity"/>
    <property type="evidence" value="ECO:0007669"/>
    <property type="project" value="InterPro"/>
</dbReference>
<dbReference type="Pfam" id="PF08241">
    <property type="entry name" value="Methyltransf_11"/>
    <property type="match status" value="1"/>
</dbReference>
<gene>
    <name evidence="2" type="ORF">DBT54_10105</name>
</gene>
<feature type="domain" description="Methyltransferase type 11" evidence="1">
    <location>
        <begin position="59"/>
        <end position="153"/>
    </location>
</feature>
<dbReference type="GO" id="GO:0032259">
    <property type="term" value="P:methylation"/>
    <property type="evidence" value="ECO:0007669"/>
    <property type="project" value="UniProtKB-KW"/>
</dbReference>
<dbReference type="Proteomes" id="UP000251923">
    <property type="component" value="Unassembled WGS sequence"/>
</dbReference>
<feature type="non-terminal residue" evidence="2">
    <location>
        <position position="187"/>
    </location>
</feature>
<evidence type="ECO:0000259" key="1">
    <source>
        <dbReference type="Pfam" id="PF08241"/>
    </source>
</evidence>
<proteinExistence type="predicted"/>
<dbReference type="AlphaFoldDB" id="A0A329NU69"/>
<dbReference type="PANTHER" id="PTHR43861">
    <property type="entry name" value="TRANS-ACONITATE 2-METHYLTRANSFERASE-RELATED"/>
    <property type="match status" value="1"/>
</dbReference>
<reference evidence="2 3" key="1">
    <citation type="submission" date="2018-04" db="EMBL/GenBank/DDBJ databases">
        <title>Aerococcus urinae genomes.</title>
        <authorList>
            <person name="Hilt E."/>
            <person name="Gilbert N.M."/>
            <person name="Thomas-White K."/>
            <person name="Putonti C."/>
            <person name="Lewis A.L."/>
            <person name="Visck K.L."/>
            <person name="Wolfe A.J."/>
        </authorList>
    </citation>
    <scope>NUCLEOTIDE SEQUENCE [LARGE SCALE GENOMIC DNA]</scope>
    <source>
        <strain evidence="2 3">UMB7480</strain>
    </source>
</reference>
<organism evidence="2 3">
    <name type="scientific">Aerococcus urinae</name>
    <dbReference type="NCBI Taxonomy" id="1376"/>
    <lineage>
        <taxon>Bacteria</taxon>
        <taxon>Bacillati</taxon>
        <taxon>Bacillota</taxon>
        <taxon>Bacilli</taxon>
        <taxon>Lactobacillales</taxon>
        <taxon>Aerococcaceae</taxon>
        <taxon>Aerococcus</taxon>
    </lineage>
</organism>